<evidence type="ECO:0000256" key="1">
    <source>
        <dbReference type="SAM" id="SignalP"/>
    </source>
</evidence>
<dbReference type="AlphaFoldDB" id="A0A5C6ZCC9"/>
<dbReference type="Proteomes" id="UP000321578">
    <property type="component" value="Unassembled WGS sequence"/>
</dbReference>
<gene>
    <name evidence="2" type="ORF">ESY86_17575</name>
</gene>
<organism evidence="2 3">
    <name type="scientific">Subsaximicrobium wynnwilliamsii</name>
    <dbReference type="NCBI Taxonomy" id="291179"/>
    <lineage>
        <taxon>Bacteria</taxon>
        <taxon>Pseudomonadati</taxon>
        <taxon>Bacteroidota</taxon>
        <taxon>Flavobacteriia</taxon>
        <taxon>Flavobacteriales</taxon>
        <taxon>Flavobacteriaceae</taxon>
        <taxon>Subsaximicrobium</taxon>
    </lineage>
</organism>
<dbReference type="EMBL" id="VORO01000027">
    <property type="protein sequence ID" value="TXD87244.1"/>
    <property type="molecule type" value="Genomic_DNA"/>
</dbReference>
<accession>A0A5C6ZCC9</accession>
<keyword evidence="3" id="KW-1185">Reference proteome</keyword>
<reference evidence="2 3" key="1">
    <citation type="submission" date="2019-08" db="EMBL/GenBank/DDBJ databases">
        <title>Genomes of Subsaximicrobium wynnwilliamsii strains.</title>
        <authorList>
            <person name="Bowman J.P."/>
        </authorList>
    </citation>
    <scope>NUCLEOTIDE SEQUENCE [LARGE SCALE GENOMIC DNA]</scope>
    <source>
        <strain evidence="2 3">2-80-2</strain>
    </source>
</reference>
<feature type="chain" id="PRO_5022807909" evidence="1">
    <location>
        <begin position="16"/>
        <end position="97"/>
    </location>
</feature>
<evidence type="ECO:0000313" key="2">
    <source>
        <dbReference type="EMBL" id="TXD87244.1"/>
    </source>
</evidence>
<name>A0A5C6ZCC9_9FLAO</name>
<keyword evidence="1" id="KW-0732">Signal</keyword>
<sequence length="97" mass="11213">MKTIALIVLALVLFAACENLESSIKQEDDSFRTTKTSLKNYNTKSYNTNVYVDTSENYLLRNDITKRQMKMVRITKHVLPTSKVEGLIVTLKNLKWK</sequence>
<comment type="caution">
    <text evidence="2">The sequence shown here is derived from an EMBL/GenBank/DDBJ whole genome shotgun (WGS) entry which is preliminary data.</text>
</comment>
<protein>
    <submittedName>
        <fullName evidence="2">Uncharacterized protein</fullName>
    </submittedName>
</protein>
<dbReference type="PROSITE" id="PS51257">
    <property type="entry name" value="PROKAR_LIPOPROTEIN"/>
    <property type="match status" value="1"/>
</dbReference>
<feature type="signal peptide" evidence="1">
    <location>
        <begin position="1"/>
        <end position="15"/>
    </location>
</feature>
<proteinExistence type="predicted"/>
<dbReference type="RefSeq" id="WP_147088035.1">
    <property type="nucleotide sequence ID" value="NZ_VORM01000021.1"/>
</dbReference>
<evidence type="ECO:0000313" key="3">
    <source>
        <dbReference type="Proteomes" id="UP000321578"/>
    </source>
</evidence>